<feature type="transmembrane region" description="Helical" evidence="11">
    <location>
        <begin position="63"/>
        <end position="83"/>
    </location>
</feature>
<dbReference type="Pfam" id="PF00571">
    <property type="entry name" value="CBS"/>
    <property type="match status" value="2"/>
</dbReference>
<keyword evidence="5" id="KW-0677">Repeat</keyword>
<keyword evidence="15" id="KW-1185">Reference proteome</keyword>
<gene>
    <name evidence="14" type="ORF">CATYP_07825</name>
</gene>
<evidence type="ECO:0000313" key="14">
    <source>
        <dbReference type="EMBL" id="AIG64510.1"/>
    </source>
</evidence>
<dbReference type="SMART" id="SM00116">
    <property type="entry name" value="CBS"/>
    <property type="match status" value="2"/>
</dbReference>
<dbReference type="InterPro" id="IPR046342">
    <property type="entry name" value="CBS_dom_sf"/>
</dbReference>
<reference evidence="14 15" key="1">
    <citation type="submission" date="2014-07" db="EMBL/GenBank/DDBJ databases">
        <title>Complete genome sequence of Corynebacterium atypicum DSM 44849: identifiction of the mycolic acid biosynthesis genes.</title>
        <authorList>
            <person name="Tippelt A."/>
            <person name="Mollmann S."/>
            <person name="Albersmeier A."/>
            <person name="Jaenicke S."/>
            <person name="Ruckert C."/>
            <person name="Tauch A."/>
        </authorList>
    </citation>
    <scope>NUCLEOTIDE SEQUENCE [LARGE SCALE GENOMIC DNA]</scope>
    <source>
        <strain evidence="14 15">R2070</strain>
    </source>
</reference>
<evidence type="ECO:0000256" key="2">
    <source>
        <dbReference type="ARBA" id="ARBA00006337"/>
    </source>
</evidence>
<keyword evidence="7 9" id="KW-0129">CBS domain</keyword>
<dbReference type="Pfam" id="PF01595">
    <property type="entry name" value="CNNM"/>
    <property type="match status" value="1"/>
</dbReference>
<dbReference type="PANTHER" id="PTHR22777">
    <property type="entry name" value="HEMOLYSIN-RELATED"/>
    <property type="match status" value="1"/>
</dbReference>
<evidence type="ECO:0000256" key="1">
    <source>
        <dbReference type="ARBA" id="ARBA00004651"/>
    </source>
</evidence>
<name>A0ABN4DDH6_9CORY</name>
<keyword evidence="4 10" id="KW-0812">Transmembrane</keyword>
<dbReference type="EMBL" id="CP008944">
    <property type="protein sequence ID" value="AIG64510.1"/>
    <property type="molecule type" value="Genomic_DNA"/>
</dbReference>
<keyword evidence="8 10" id="KW-0472">Membrane</keyword>
<protein>
    <recommendedName>
        <fullName evidence="16">HlyC/CorC family transporter</fullName>
    </recommendedName>
</protein>
<evidence type="ECO:0000259" key="13">
    <source>
        <dbReference type="PROSITE" id="PS51846"/>
    </source>
</evidence>
<dbReference type="Proteomes" id="UP000028504">
    <property type="component" value="Chromosome"/>
</dbReference>
<dbReference type="InterPro" id="IPR005170">
    <property type="entry name" value="Transptr-assoc_dom"/>
</dbReference>
<dbReference type="InterPro" id="IPR000644">
    <property type="entry name" value="CBS_dom"/>
</dbReference>
<evidence type="ECO:0000256" key="10">
    <source>
        <dbReference type="PROSITE-ProRule" id="PRU01193"/>
    </source>
</evidence>
<keyword evidence="3" id="KW-1003">Cell membrane</keyword>
<dbReference type="InterPro" id="IPR016169">
    <property type="entry name" value="FAD-bd_PCMH_sub2"/>
</dbReference>
<dbReference type="RefSeq" id="WP_038606322.1">
    <property type="nucleotide sequence ID" value="NZ_CP008944.1"/>
</dbReference>
<feature type="domain" description="CNNM transmembrane" evidence="13">
    <location>
        <begin position="1"/>
        <end position="186"/>
    </location>
</feature>
<dbReference type="InterPro" id="IPR002550">
    <property type="entry name" value="CNNM"/>
</dbReference>
<dbReference type="CDD" id="cd04590">
    <property type="entry name" value="CBS_pair_CorC_HlyC_assoc"/>
    <property type="match status" value="1"/>
</dbReference>
<feature type="domain" description="CBS" evidence="12">
    <location>
        <begin position="205"/>
        <end position="268"/>
    </location>
</feature>
<dbReference type="Gene3D" id="3.10.580.10">
    <property type="entry name" value="CBS-domain"/>
    <property type="match status" value="1"/>
</dbReference>
<comment type="similarity">
    <text evidence="2">Belongs to the UPF0053 family.</text>
</comment>
<evidence type="ECO:0000259" key="12">
    <source>
        <dbReference type="PROSITE" id="PS51371"/>
    </source>
</evidence>
<evidence type="ECO:0000256" key="7">
    <source>
        <dbReference type="ARBA" id="ARBA00023122"/>
    </source>
</evidence>
<feature type="transmembrane region" description="Helical" evidence="11">
    <location>
        <begin position="90"/>
        <end position="111"/>
    </location>
</feature>
<dbReference type="SMART" id="SM01091">
    <property type="entry name" value="CorC_HlyC"/>
    <property type="match status" value="1"/>
</dbReference>
<dbReference type="PROSITE" id="PS51846">
    <property type="entry name" value="CNNM"/>
    <property type="match status" value="1"/>
</dbReference>
<proteinExistence type="inferred from homology"/>
<evidence type="ECO:0000313" key="15">
    <source>
        <dbReference type="Proteomes" id="UP000028504"/>
    </source>
</evidence>
<feature type="domain" description="CBS" evidence="12">
    <location>
        <begin position="273"/>
        <end position="330"/>
    </location>
</feature>
<dbReference type="SUPFAM" id="SSF54631">
    <property type="entry name" value="CBS-domain pair"/>
    <property type="match status" value="1"/>
</dbReference>
<dbReference type="InterPro" id="IPR044751">
    <property type="entry name" value="Ion_transp-like_CBS"/>
</dbReference>
<comment type="subcellular location">
    <subcellularLocation>
        <location evidence="1">Cell membrane</location>
        <topology evidence="1">Multi-pass membrane protein</topology>
    </subcellularLocation>
</comment>
<evidence type="ECO:0008006" key="16">
    <source>
        <dbReference type="Google" id="ProtNLM"/>
    </source>
</evidence>
<dbReference type="SUPFAM" id="SSF56176">
    <property type="entry name" value="FAD-binding/transporter-associated domain-like"/>
    <property type="match status" value="1"/>
</dbReference>
<dbReference type="Gene3D" id="3.30.465.10">
    <property type="match status" value="1"/>
</dbReference>
<evidence type="ECO:0000256" key="8">
    <source>
        <dbReference type="ARBA" id="ARBA00023136"/>
    </source>
</evidence>
<evidence type="ECO:0000256" key="5">
    <source>
        <dbReference type="ARBA" id="ARBA00022737"/>
    </source>
</evidence>
<accession>A0ABN4DDH6</accession>
<evidence type="ECO:0000256" key="11">
    <source>
        <dbReference type="SAM" id="Phobius"/>
    </source>
</evidence>
<evidence type="ECO:0000256" key="6">
    <source>
        <dbReference type="ARBA" id="ARBA00022989"/>
    </source>
</evidence>
<evidence type="ECO:0000256" key="9">
    <source>
        <dbReference type="PROSITE-ProRule" id="PRU00703"/>
    </source>
</evidence>
<sequence length="445" mass="48441">MNAALFAGVTVLALIASGLLFTTESALASISRARVDKLREDEVAGAGQLARVLVRRAEHINTLVFLNTLLNATAAVFAAGLAIELISSYRWALAVAIVGVALISFAVVGVFSRTVGRTNPYSVSLRAAVILGALNTVLGPLARLLIWVGNLLAPGRGFRQGPYATEIELREMVDIAQEHGIVEVEEYRMIQNVFDLAGTIARQVMVPRPEMIWIEADKTAGQATSLSVRSGHSRIPVIGENIDDIVGVIYLKDLVAKTYHLPDGGHSVTVDEVMRPAEFVPDSTPLDELLQKMQHDRNHLAVLVDEYGGIAGMITMEDILEEIVGEIVDEYDDAGENPFEQVGPATFRVLAHISLEEFQGSLKEATGLKPKFAEDIVEEVDTVGGIIAYQLGRVPLPGSEVSVEHMTLRAEGGHDRRGRVRVRQVLVTIDPEVVERGYWEEPEDD</sequence>
<keyword evidence="6 10" id="KW-1133">Transmembrane helix</keyword>
<evidence type="ECO:0000256" key="4">
    <source>
        <dbReference type="ARBA" id="ARBA00022692"/>
    </source>
</evidence>
<feature type="transmembrane region" description="Helical" evidence="11">
    <location>
        <begin position="123"/>
        <end position="146"/>
    </location>
</feature>
<dbReference type="PROSITE" id="PS51371">
    <property type="entry name" value="CBS"/>
    <property type="match status" value="2"/>
</dbReference>
<dbReference type="PANTHER" id="PTHR22777:SF32">
    <property type="entry name" value="UPF0053 INNER MEMBRANE PROTEIN YFJD"/>
    <property type="match status" value="1"/>
</dbReference>
<evidence type="ECO:0000256" key="3">
    <source>
        <dbReference type="ARBA" id="ARBA00022475"/>
    </source>
</evidence>
<organism evidence="14 15">
    <name type="scientific">Corynebacterium atypicum</name>
    <dbReference type="NCBI Taxonomy" id="191610"/>
    <lineage>
        <taxon>Bacteria</taxon>
        <taxon>Bacillati</taxon>
        <taxon>Actinomycetota</taxon>
        <taxon>Actinomycetes</taxon>
        <taxon>Mycobacteriales</taxon>
        <taxon>Corynebacteriaceae</taxon>
        <taxon>Corynebacterium</taxon>
    </lineage>
</organism>
<dbReference type="InterPro" id="IPR036318">
    <property type="entry name" value="FAD-bd_PCMH-like_sf"/>
</dbReference>